<evidence type="ECO:0000313" key="2">
    <source>
        <dbReference type="Proteomes" id="UP001177021"/>
    </source>
</evidence>
<dbReference type="Proteomes" id="UP001177021">
    <property type="component" value="Unassembled WGS sequence"/>
</dbReference>
<proteinExistence type="predicted"/>
<evidence type="ECO:0000313" key="1">
    <source>
        <dbReference type="EMBL" id="CAJ2645997.1"/>
    </source>
</evidence>
<name>A0ACB0JLK1_TRIPR</name>
<sequence length="338" mass="38691">MTTTTFDHNQTTTTTTTKSSSISSKPPRPKRRICFSFTTYANNLIQHLKSSNIIIEKGLTESEFSLLKSKFNLNFPPDLRTILQQGLPISPGFPNWRSSSKQQIKILLNLPVSSILRRVKNNRFWHPSWGPLPKDPVSAAEKILSDAPQLVPVFRHCYISCSPNIAGNPVFYIDHGGDVRLVSNDVVGFFRDSGFLKSIENEDEMDPVWAAREARRIEVWSEVADGRGERGWKWWWDDRKREFGGCMDGVLRRLREGGWKEEEIREMMMMNEDDEEKEKREEHVSVLALTLLRAGWSREDVVYSLGVDVGKSWLDLDFESEEEDAAATAVVGVNKNKR</sequence>
<accession>A0ACB0JLK1</accession>
<gene>
    <name evidence="1" type="ORF">MILVUS5_LOCUS14796</name>
</gene>
<reference evidence="1" key="1">
    <citation type="submission" date="2023-10" db="EMBL/GenBank/DDBJ databases">
        <authorList>
            <person name="Rodriguez Cubillos JULIANA M."/>
            <person name="De Vega J."/>
        </authorList>
    </citation>
    <scope>NUCLEOTIDE SEQUENCE</scope>
</reference>
<comment type="caution">
    <text evidence="1">The sequence shown here is derived from an EMBL/GenBank/DDBJ whole genome shotgun (WGS) entry which is preliminary data.</text>
</comment>
<keyword evidence="2" id="KW-1185">Reference proteome</keyword>
<dbReference type="EMBL" id="CASHSV030000109">
    <property type="protein sequence ID" value="CAJ2645997.1"/>
    <property type="molecule type" value="Genomic_DNA"/>
</dbReference>
<organism evidence="1 2">
    <name type="scientific">Trifolium pratense</name>
    <name type="common">Red clover</name>
    <dbReference type="NCBI Taxonomy" id="57577"/>
    <lineage>
        <taxon>Eukaryota</taxon>
        <taxon>Viridiplantae</taxon>
        <taxon>Streptophyta</taxon>
        <taxon>Embryophyta</taxon>
        <taxon>Tracheophyta</taxon>
        <taxon>Spermatophyta</taxon>
        <taxon>Magnoliopsida</taxon>
        <taxon>eudicotyledons</taxon>
        <taxon>Gunneridae</taxon>
        <taxon>Pentapetalae</taxon>
        <taxon>rosids</taxon>
        <taxon>fabids</taxon>
        <taxon>Fabales</taxon>
        <taxon>Fabaceae</taxon>
        <taxon>Papilionoideae</taxon>
        <taxon>50 kb inversion clade</taxon>
        <taxon>NPAAA clade</taxon>
        <taxon>Hologalegina</taxon>
        <taxon>IRL clade</taxon>
        <taxon>Trifolieae</taxon>
        <taxon>Trifolium</taxon>
    </lineage>
</organism>
<protein>
    <submittedName>
        <fullName evidence="1">Uncharacterized protein</fullName>
    </submittedName>
</protein>